<dbReference type="GO" id="GO:0005886">
    <property type="term" value="C:plasma membrane"/>
    <property type="evidence" value="ECO:0007669"/>
    <property type="project" value="UniProtKB-SubCell"/>
</dbReference>
<dbReference type="InterPro" id="IPR032816">
    <property type="entry name" value="VTT_dom"/>
</dbReference>
<proteinExistence type="inferred from homology"/>
<keyword evidence="3 7" id="KW-1003">Cell membrane</keyword>
<evidence type="ECO:0000256" key="4">
    <source>
        <dbReference type="ARBA" id="ARBA00022692"/>
    </source>
</evidence>
<evidence type="ECO:0000256" key="1">
    <source>
        <dbReference type="ARBA" id="ARBA00004651"/>
    </source>
</evidence>
<organism evidence="9 10">
    <name type="scientific">Streptomyces avermitilis (strain ATCC 31267 / DSM 46492 / JCM 5070 / NBRC 14893 / NCIMB 12804 / NRRL 8165 / MA-4680)</name>
    <dbReference type="NCBI Taxonomy" id="227882"/>
    <lineage>
        <taxon>Bacteria</taxon>
        <taxon>Bacillati</taxon>
        <taxon>Actinomycetota</taxon>
        <taxon>Actinomycetes</taxon>
        <taxon>Kitasatosporales</taxon>
        <taxon>Streptomycetaceae</taxon>
        <taxon>Streptomyces</taxon>
    </lineage>
</organism>
<name>Q79Z85_STRAW</name>
<evidence type="ECO:0000313" key="9">
    <source>
        <dbReference type="EMBL" id="BAC71345.1"/>
    </source>
</evidence>
<evidence type="ECO:0000256" key="3">
    <source>
        <dbReference type="ARBA" id="ARBA00022475"/>
    </source>
</evidence>
<gene>
    <name evidence="9" type="ORF">SAVERM_3633</name>
</gene>
<dbReference type="eggNOG" id="COG0586">
    <property type="taxonomic scope" value="Bacteria"/>
</dbReference>
<keyword evidence="4 7" id="KW-0812">Transmembrane</keyword>
<evidence type="ECO:0000256" key="2">
    <source>
        <dbReference type="ARBA" id="ARBA00010792"/>
    </source>
</evidence>
<dbReference type="PANTHER" id="PTHR30353">
    <property type="entry name" value="INNER MEMBRANE PROTEIN DEDA-RELATED"/>
    <property type="match status" value="1"/>
</dbReference>
<dbReference type="Proteomes" id="UP000000428">
    <property type="component" value="Chromosome"/>
</dbReference>
<reference evidence="9 10" key="3">
    <citation type="journal article" date="2014" name="J. Ind. Microbiol. Biotechnol.">
        <title>Genome mining of the Streptomyces avermitilis genome and development of genome-minimized hosts for heterologous expression of biosynthetic gene clusters.</title>
        <authorList>
            <person name="Ikeda H."/>
            <person name="Shin-ya K."/>
            <person name="Omura S."/>
        </authorList>
    </citation>
    <scope>NUCLEOTIDE SEQUENCE [LARGE SCALE GENOMIC DNA]</scope>
    <source>
        <strain evidence="10">ATCC 31267 / DSM 46492 / JCM 5070 / NBRC 14893 / NCIMB 12804 / NRRL 8165 / MA-4680</strain>
    </source>
</reference>
<protein>
    <submittedName>
        <fullName evidence="9">Secreted protein</fullName>
    </submittedName>
</protein>
<dbReference type="AlphaFoldDB" id="Q79Z85"/>
<keyword evidence="6 7" id="KW-0472">Membrane</keyword>
<sequence length="170" mass="17817">MAWLAERVLAYGSFGILATVLLLPALEAALPLVGALLPGQTAVVMGGLLAWHGRVPVVAALVTAVVGAVLGNVAGYAVGRRFSARLLARVPADGRRRRYTDRALGLIERRGGSAVFVGRFTAVLRTLVPTLCGATRMPLRRYLAWSVVSSVVWAPAFVLIGYVMGPAGPG</sequence>
<evidence type="ECO:0000256" key="7">
    <source>
        <dbReference type="RuleBase" id="RU367016"/>
    </source>
</evidence>
<reference evidence="9 10" key="2">
    <citation type="journal article" date="2003" name="Nat. Biotechnol.">
        <title>Complete genome sequence and comparative analysis of the industrial microorganism Streptomyces avermitilis.</title>
        <authorList>
            <person name="Ikeda H."/>
            <person name="Ishikawa J."/>
            <person name="Hanamoto A."/>
            <person name="Shinose M."/>
            <person name="Kikuchi H."/>
            <person name="Shiba T."/>
            <person name="Sakaki Y."/>
            <person name="Hattori M."/>
            <person name="Omura S."/>
        </authorList>
    </citation>
    <scope>NUCLEOTIDE SEQUENCE [LARGE SCALE GENOMIC DNA]</scope>
    <source>
        <strain evidence="10">ATCC 31267 / DSM 46492 / JCM 5070 / NBRC 14893 / NCIMB 12804 / NRRL 8165 / MA-4680</strain>
    </source>
</reference>
<feature type="transmembrane region" description="Helical" evidence="7">
    <location>
        <begin position="142"/>
        <end position="164"/>
    </location>
</feature>
<evidence type="ECO:0000313" key="10">
    <source>
        <dbReference type="Proteomes" id="UP000000428"/>
    </source>
</evidence>
<dbReference type="PANTHER" id="PTHR30353:SF0">
    <property type="entry name" value="TRANSMEMBRANE PROTEIN"/>
    <property type="match status" value="1"/>
</dbReference>
<dbReference type="KEGG" id="sma:SAVERM_3633"/>
<keyword evidence="10" id="KW-1185">Reference proteome</keyword>
<evidence type="ECO:0000259" key="8">
    <source>
        <dbReference type="Pfam" id="PF09335"/>
    </source>
</evidence>
<keyword evidence="5 7" id="KW-1133">Transmembrane helix</keyword>
<feature type="domain" description="VTT" evidence="8">
    <location>
        <begin position="37"/>
        <end position="162"/>
    </location>
</feature>
<comment type="caution">
    <text evidence="7">Lacks conserved residue(s) required for the propagation of feature annotation.</text>
</comment>
<accession>Q79Z85</accession>
<dbReference type="InterPro" id="IPR032818">
    <property type="entry name" value="DedA-like"/>
</dbReference>
<feature type="transmembrane region" description="Helical" evidence="7">
    <location>
        <begin position="57"/>
        <end position="79"/>
    </location>
</feature>
<reference evidence="9 10" key="1">
    <citation type="journal article" date="2001" name="Proc. Natl. Acad. Sci. U.S.A.">
        <title>Genome sequence of an industrial microorganism Streptomyces avermitilis: deducing the ability of producing secondary metabolites.</title>
        <authorList>
            <person name="Omura S."/>
            <person name="Ikeda H."/>
            <person name="Ishikawa J."/>
            <person name="Hanamoto A."/>
            <person name="Takahashi C."/>
            <person name="Shinose M."/>
            <person name="Takahashi Y."/>
            <person name="Horikawa H."/>
            <person name="Nakazawa H."/>
            <person name="Osonoe T."/>
            <person name="Kikuchi H."/>
            <person name="Shiba T."/>
            <person name="Sakaki Y."/>
            <person name="Hattori M."/>
        </authorList>
    </citation>
    <scope>NUCLEOTIDE SEQUENCE [LARGE SCALE GENOMIC DNA]</scope>
    <source>
        <strain evidence="10">ATCC 31267 / DSM 46492 / JCM 5070 / NBRC 14893 / NCIMB 12804 / NRRL 8165 / MA-4680</strain>
    </source>
</reference>
<dbReference type="Pfam" id="PF09335">
    <property type="entry name" value="VTT_dom"/>
    <property type="match status" value="1"/>
</dbReference>
<evidence type="ECO:0000256" key="5">
    <source>
        <dbReference type="ARBA" id="ARBA00022989"/>
    </source>
</evidence>
<evidence type="ECO:0000256" key="6">
    <source>
        <dbReference type="ARBA" id="ARBA00023136"/>
    </source>
</evidence>
<dbReference type="HOGENOM" id="CLU_044208_6_3_11"/>
<dbReference type="EMBL" id="BA000030">
    <property type="protein sequence ID" value="BAC71345.1"/>
    <property type="molecule type" value="Genomic_DNA"/>
</dbReference>
<comment type="similarity">
    <text evidence="2 7">Belongs to the DedA family.</text>
</comment>
<feature type="transmembrane region" description="Helical" evidence="7">
    <location>
        <begin position="12"/>
        <end position="37"/>
    </location>
</feature>
<comment type="subcellular location">
    <subcellularLocation>
        <location evidence="1 7">Cell membrane</location>
        <topology evidence="1 7">Multi-pass membrane protein</topology>
    </subcellularLocation>
</comment>